<sequence>MDGLLLNTEDIYTLCADNVLLKYGRPRLPWSVKAQLMGVPGSNNGDTFHNWAQLPISRELFEKERKEQELLHFPECEILPGAQKLLLHLNKAHNTNGMKIQIALASSSEKYQYDLKATKLENKEFLDLIREEYRVLGDDPRVQHGRGKPAPDIYLLALQTINSKLPVGISEIVPEECLVFEDSVPGVEAGRRAGMRVVWVPHPGLFAQWGEREKAVLAGRTGLIEIGNEEQLGEVDDGFGEYFSTLEDFPYAKYGIEVPV</sequence>
<dbReference type="EMBL" id="KZ613529">
    <property type="protein sequence ID" value="PMD13593.1"/>
    <property type="molecule type" value="Genomic_DNA"/>
</dbReference>
<dbReference type="GO" id="GO:0016791">
    <property type="term" value="F:phosphatase activity"/>
    <property type="evidence" value="ECO:0007669"/>
    <property type="project" value="TreeGrafter"/>
</dbReference>
<evidence type="ECO:0000313" key="1">
    <source>
        <dbReference type="EMBL" id="PMD13593.1"/>
    </source>
</evidence>
<reference evidence="1 2" key="1">
    <citation type="submission" date="2016-05" db="EMBL/GenBank/DDBJ databases">
        <title>A degradative enzymes factory behind the ericoid mycorrhizal symbiosis.</title>
        <authorList>
            <consortium name="DOE Joint Genome Institute"/>
            <person name="Martino E."/>
            <person name="Morin E."/>
            <person name="Grelet G."/>
            <person name="Kuo A."/>
            <person name="Kohler A."/>
            <person name="Daghino S."/>
            <person name="Barry K."/>
            <person name="Choi C."/>
            <person name="Cichocki N."/>
            <person name="Clum A."/>
            <person name="Copeland A."/>
            <person name="Hainaut M."/>
            <person name="Haridas S."/>
            <person name="Labutti K."/>
            <person name="Lindquist E."/>
            <person name="Lipzen A."/>
            <person name="Khouja H.-R."/>
            <person name="Murat C."/>
            <person name="Ohm R."/>
            <person name="Olson A."/>
            <person name="Spatafora J."/>
            <person name="Veneault-Fourrey C."/>
            <person name="Henrissat B."/>
            <person name="Grigoriev I."/>
            <person name="Martin F."/>
            <person name="Perotto S."/>
        </authorList>
    </citation>
    <scope>NUCLEOTIDE SEQUENCE [LARGE SCALE GENOMIC DNA]</scope>
    <source>
        <strain evidence="1 2">UAMH 7357</strain>
    </source>
</reference>
<organism evidence="1 2">
    <name type="scientific">Hyaloscypha hepaticicola</name>
    <dbReference type="NCBI Taxonomy" id="2082293"/>
    <lineage>
        <taxon>Eukaryota</taxon>
        <taxon>Fungi</taxon>
        <taxon>Dikarya</taxon>
        <taxon>Ascomycota</taxon>
        <taxon>Pezizomycotina</taxon>
        <taxon>Leotiomycetes</taxon>
        <taxon>Helotiales</taxon>
        <taxon>Hyaloscyphaceae</taxon>
        <taxon>Hyaloscypha</taxon>
    </lineage>
</organism>
<dbReference type="Proteomes" id="UP000235672">
    <property type="component" value="Unassembled WGS sequence"/>
</dbReference>
<protein>
    <submittedName>
        <fullName evidence="1">HAD-like protein</fullName>
    </submittedName>
</protein>
<dbReference type="InterPro" id="IPR023198">
    <property type="entry name" value="PGP-like_dom2"/>
</dbReference>
<dbReference type="PANTHER" id="PTHR18901:SF42">
    <property type="entry name" value="SUPERFAMILY HYDROLASE, PUTATIVE-RELATED"/>
    <property type="match status" value="1"/>
</dbReference>
<dbReference type="Gene3D" id="3.40.50.1000">
    <property type="entry name" value="HAD superfamily/HAD-like"/>
    <property type="match status" value="1"/>
</dbReference>
<keyword evidence="2" id="KW-1185">Reference proteome</keyword>
<gene>
    <name evidence="1" type="ORF">NA56DRAFT_651554</name>
</gene>
<dbReference type="NCBIfam" id="TIGR01509">
    <property type="entry name" value="HAD-SF-IA-v3"/>
    <property type="match status" value="1"/>
</dbReference>
<dbReference type="OrthoDB" id="40579at2759"/>
<proteinExistence type="predicted"/>
<dbReference type="PANTHER" id="PTHR18901">
    <property type="entry name" value="2-DEOXYGLUCOSE-6-PHOSPHATE PHOSPHATASE 2"/>
    <property type="match status" value="1"/>
</dbReference>
<dbReference type="STRING" id="1745343.A0A2J6PHU8"/>
<dbReference type="InterPro" id="IPR036412">
    <property type="entry name" value="HAD-like_sf"/>
</dbReference>
<dbReference type="Gene3D" id="1.10.150.240">
    <property type="entry name" value="Putative phosphatase, domain 2"/>
    <property type="match status" value="1"/>
</dbReference>
<dbReference type="Pfam" id="PF13419">
    <property type="entry name" value="HAD_2"/>
    <property type="match status" value="1"/>
</dbReference>
<dbReference type="InterPro" id="IPR023214">
    <property type="entry name" value="HAD_sf"/>
</dbReference>
<dbReference type="InterPro" id="IPR006439">
    <property type="entry name" value="HAD-SF_hydro_IA"/>
</dbReference>
<dbReference type="FunFam" id="1.10.150.240:FF:000001">
    <property type="entry name" value="Haloacid dehalogenase-like hydrolase domain"/>
    <property type="match status" value="1"/>
</dbReference>
<dbReference type="AlphaFoldDB" id="A0A2J6PHU8"/>
<dbReference type="InterPro" id="IPR041492">
    <property type="entry name" value="HAD_2"/>
</dbReference>
<accession>A0A2J6PHU8</accession>
<evidence type="ECO:0000313" key="2">
    <source>
        <dbReference type="Proteomes" id="UP000235672"/>
    </source>
</evidence>
<dbReference type="SUPFAM" id="SSF56784">
    <property type="entry name" value="HAD-like"/>
    <property type="match status" value="1"/>
</dbReference>
<name>A0A2J6PHU8_9HELO</name>